<sequence>MQHDFKRYMVYLIPSEHDTSLSNLWDEFYTFSEGKIKNLISKLKRDEVDLHIPKVEKLESKFELMSLLQDVFKYHTAFGCSSTMMTYINVDENGTEATALMGTTCVDGCLKIPYVAAKRPYVSFVFDMHSERILFITKDTGVLKN</sequence>
<dbReference type="SUPFAM" id="SSF56574">
    <property type="entry name" value="Serpins"/>
    <property type="match status" value="1"/>
</dbReference>
<dbReference type="InterPro" id="IPR023796">
    <property type="entry name" value="Serpin_dom"/>
</dbReference>
<proteinExistence type="predicted"/>
<dbReference type="Gene3D" id="2.30.39.10">
    <property type="entry name" value="Alpha-1-antitrypsin, domain 1"/>
    <property type="match status" value="1"/>
</dbReference>
<name>R0MMP9_NOSB1</name>
<evidence type="ECO:0000313" key="3">
    <source>
        <dbReference type="Proteomes" id="UP000016927"/>
    </source>
</evidence>
<organism evidence="2 3">
    <name type="scientific">Nosema bombycis (strain CQ1 / CVCC 102059)</name>
    <name type="common">Microsporidian parasite</name>
    <name type="synonym">Pebrine of silkworm</name>
    <dbReference type="NCBI Taxonomy" id="578461"/>
    <lineage>
        <taxon>Eukaryota</taxon>
        <taxon>Fungi</taxon>
        <taxon>Fungi incertae sedis</taxon>
        <taxon>Microsporidia</taxon>
        <taxon>Nosematidae</taxon>
        <taxon>Nosema</taxon>
    </lineage>
</organism>
<dbReference type="AlphaFoldDB" id="R0MMP9"/>
<accession>R0MMP9</accession>
<dbReference type="InterPro" id="IPR036186">
    <property type="entry name" value="Serpin_sf"/>
</dbReference>
<reference evidence="2 3" key="1">
    <citation type="journal article" date="2013" name="BMC Genomics">
        <title>Comparative genomics of parasitic silkworm microsporidia reveal an association between genome expansion and host adaptation.</title>
        <authorList>
            <person name="Pan G."/>
            <person name="Xu J."/>
            <person name="Li T."/>
            <person name="Xia Q."/>
            <person name="Liu S.L."/>
            <person name="Zhang G."/>
            <person name="Li S."/>
            <person name="Li C."/>
            <person name="Liu H."/>
            <person name="Yang L."/>
            <person name="Liu T."/>
            <person name="Zhang X."/>
            <person name="Wu Z."/>
            <person name="Fan W."/>
            <person name="Dang X."/>
            <person name="Xiang H."/>
            <person name="Tao M."/>
            <person name="Li Y."/>
            <person name="Hu J."/>
            <person name="Li Z."/>
            <person name="Lin L."/>
            <person name="Luo J."/>
            <person name="Geng L."/>
            <person name="Wang L."/>
            <person name="Long M."/>
            <person name="Wan Y."/>
            <person name="He N."/>
            <person name="Zhang Z."/>
            <person name="Lu C."/>
            <person name="Keeling P.J."/>
            <person name="Wang J."/>
            <person name="Xiang Z."/>
            <person name="Zhou Z."/>
        </authorList>
    </citation>
    <scope>NUCLEOTIDE SEQUENCE [LARGE SCALE GENOMIC DNA]</scope>
    <source>
        <strain evidence="3">CQ1 / CVCC 102059</strain>
    </source>
</reference>
<dbReference type="VEuPathDB" id="MicrosporidiaDB:NBO_35g0002"/>
<gene>
    <name evidence="2" type="ORF">NBO_35g0002</name>
</gene>
<dbReference type="Pfam" id="PF00079">
    <property type="entry name" value="Serpin"/>
    <property type="match status" value="1"/>
</dbReference>
<dbReference type="HOGENOM" id="CLU_115513_0_0_1"/>
<dbReference type="EMBL" id="KB908943">
    <property type="protein sequence ID" value="EOB14148.1"/>
    <property type="molecule type" value="Genomic_DNA"/>
</dbReference>
<feature type="domain" description="Serpin" evidence="1">
    <location>
        <begin position="8"/>
        <end position="137"/>
    </location>
</feature>
<evidence type="ECO:0000259" key="1">
    <source>
        <dbReference type="Pfam" id="PF00079"/>
    </source>
</evidence>
<dbReference type="OrthoDB" id="671595at2759"/>
<evidence type="ECO:0000313" key="2">
    <source>
        <dbReference type="EMBL" id="EOB14148.1"/>
    </source>
</evidence>
<protein>
    <submittedName>
        <fullName evidence="2">Serpin-like protein</fullName>
    </submittedName>
</protein>
<dbReference type="Proteomes" id="UP000016927">
    <property type="component" value="Unassembled WGS sequence"/>
</dbReference>
<keyword evidence="3" id="KW-1185">Reference proteome</keyword>
<dbReference type="InterPro" id="IPR042185">
    <property type="entry name" value="Serpin_sf_2"/>
</dbReference>